<organism evidence="4 5">
    <name type="scientific">Pandoraea communis</name>
    <dbReference type="NCBI Taxonomy" id="2508297"/>
    <lineage>
        <taxon>Bacteria</taxon>
        <taxon>Pseudomonadati</taxon>
        <taxon>Pseudomonadota</taxon>
        <taxon>Betaproteobacteria</taxon>
        <taxon>Burkholderiales</taxon>
        <taxon>Burkholderiaceae</taxon>
        <taxon>Pandoraea</taxon>
    </lineage>
</organism>
<dbReference type="Proteomes" id="UP000383971">
    <property type="component" value="Unassembled WGS sequence"/>
</dbReference>
<dbReference type="Pfam" id="PF00589">
    <property type="entry name" value="Phage_integrase"/>
    <property type="match status" value="1"/>
</dbReference>
<feature type="domain" description="Tyr recombinase" evidence="3">
    <location>
        <begin position="185"/>
        <end position="364"/>
    </location>
</feature>
<gene>
    <name evidence="4" type="ORF">PCO31111_03969</name>
</gene>
<evidence type="ECO:0000256" key="2">
    <source>
        <dbReference type="ARBA" id="ARBA00023172"/>
    </source>
</evidence>
<dbReference type="PROSITE" id="PS51898">
    <property type="entry name" value="TYR_RECOMBINASE"/>
    <property type="match status" value="1"/>
</dbReference>
<dbReference type="GO" id="GO:0003677">
    <property type="term" value="F:DNA binding"/>
    <property type="evidence" value="ECO:0007669"/>
    <property type="project" value="InterPro"/>
</dbReference>
<dbReference type="GO" id="GO:0015074">
    <property type="term" value="P:DNA integration"/>
    <property type="evidence" value="ECO:0007669"/>
    <property type="project" value="UniProtKB-KW"/>
</dbReference>
<evidence type="ECO:0000256" key="1">
    <source>
        <dbReference type="ARBA" id="ARBA00022908"/>
    </source>
</evidence>
<dbReference type="RefSeq" id="WP_150586404.1">
    <property type="nucleotide sequence ID" value="NZ_CABPSE010000015.1"/>
</dbReference>
<dbReference type="EMBL" id="CABPSE010000015">
    <property type="protein sequence ID" value="VVE37167.1"/>
    <property type="molecule type" value="Genomic_DNA"/>
</dbReference>
<dbReference type="GO" id="GO:0006310">
    <property type="term" value="P:DNA recombination"/>
    <property type="evidence" value="ECO:0007669"/>
    <property type="project" value="UniProtKB-KW"/>
</dbReference>
<evidence type="ECO:0000313" key="5">
    <source>
        <dbReference type="Proteomes" id="UP000383971"/>
    </source>
</evidence>
<reference evidence="4 5" key="1">
    <citation type="submission" date="2019-08" db="EMBL/GenBank/DDBJ databases">
        <authorList>
            <person name="Peeters C."/>
        </authorList>
    </citation>
    <scope>NUCLEOTIDE SEQUENCE [LARGE SCALE GENOMIC DNA]</scope>
    <source>
        <strain evidence="4 5">LMG 31111</strain>
    </source>
</reference>
<dbReference type="InterPro" id="IPR002104">
    <property type="entry name" value="Integrase_catalytic"/>
</dbReference>
<protein>
    <submittedName>
        <fullName evidence="4">Integrase</fullName>
    </submittedName>
</protein>
<proteinExistence type="predicted"/>
<dbReference type="PANTHER" id="PTHR30349">
    <property type="entry name" value="PHAGE INTEGRASE-RELATED"/>
    <property type="match status" value="1"/>
</dbReference>
<dbReference type="SUPFAM" id="SSF56349">
    <property type="entry name" value="DNA breaking-rejoining enzymes"/>
    <property type="match status" value="1"/>
</dbReference>
<dbReference type="InterPro" id="IPR050090">
    <property type="entry name" value="Tyrosine_recombinase_XerCD"/>
</dbReference>
<dbReference type="InterPro" id="IPR013762">
    <property type="entry name" value="Integrase-like_cat_sf"/>
</dbReference>
<dbReference type="PANTHER" id="PTHR30349:SF64">
    <property type="entry name" value="PROPHAGE INTEGRASE INTD-RELATED"/>
    <property type="match status" value="1"/>
</dbReference>
<evidence type="ECO:0000313" key="4">
    <source>
        <dbReference type="EMBL" id="VVE37167.1"/>
    </source>
</evidence>
<name>A0A5E4XLH7_9BURK</name>
<sequence>MGRRPTKNLNLPRGMRARVQRSGRTFYYYDMGGKPRKEIPLGADYVEAVRKWAEFEGSEPDRHQSFVTFRYAAERYVRIVLPTKALRTRTGNLTELSTLYEFFDNPPALLHEISPVHIRQYLTWRVEKARKWYLEKGRVVPDRPGTIRANREISLFSHIFNFSREQGLTDAANPCVGVRRHSEPGRTVYVEDDVYARVWAVADEPTRDAMDLAYLTGQRPADALKFDERDIRDGELWVVQNKGGKRLRISITGELAAVIDRIAQRKAACLARRKYVVSTALIVNQRGERMTSDSLRSRFDKAREKAGVEKNQFQFRDLRAKAGTDKADSAGDIRAAQLQLGHKSLLMTEHYVRERKGDRVAPTK</sequence>
<dbReference type="InterPro" id="IPR011010">
    <property type="entry name" value="DNA_brk_join_enz"/>
</dbReference>
<dbReference type="AlphaFoldDB" id="A0A5E4XLH7"/>
<evidence type="ECO:0000259" key="3">
    <source>
        <dbReference type="PROSITE" id="PS51898"/>
    </source>
</evidence>
<keyword evidence="2" id="KW-0233">DNA recombination</keyword>
<accession>A0A5E4XLH7</accession>
<dbReference type="Gene3D" id="1.10.443.10">
    <property type="entry name" value="Intergrase catalytic core"/>
    <property type="match status" value="1"/>
</dbReference>
<keyword evidence="5" id="KW-1185">Reference proteome</keyword>
<keyword evidence="1" id="KW-0229">DNA integration</keyword>